<evidence type="ECO:0000256" key="1">
    <source>
        <dbReference type="ARBA" id="ARBA00023125"/>
    </source>
</evidence>
<dbReference type="AlphaFoldDB" id="A0A4R0PC91"/>
<dbReference type="EMBL" id="SJST01000002">
    <property type="protein sequence ID" value="TCD14886.1"/>
    <property type="molecule type" value="Genomic_DNA"/>
</dbReference>
<reference evidence="4 5" key="1">
    <citation type="journal article" date="2015" name="Antonie Van Leeuwenhoek">
        <title>Oricola cellulosilytica gen. nov., sp. nov., a cellulose-degrading bacterium of the family Phyllobacteriaceae isolated from surface seashore water, and emended descriptions of Mesorhizobium loti and Phyllobacterium myrsinacearum.</title>
        <authorList>
            <person name="Hameed A."/>
            <person name="Shahina M."/>
            <person name="Lai W.A."/>
            <person name="Lin S.Y."/>
            <person name="Young L.S."/>
            <person name="Liu Y.C."/>
            <person name="Hsu Y.H."/>
            <person name="Young C.C."/>
        </authorList>
    </citation>
    <scope>NUCLEOTIDE SEQUENCE [LARGE SCALE GENOMIC DNA]</scope>
    <source>
        <strain evidence="4 5">KCTC 52183</strain>
    </source>
</reference>
<dbReference type="PANTHER" id="PTHR30328">
    <property type="entry name" value="TRANSCRIPTIONAL REPRESSOR"/>
    <property type="match status" value="1"/>
</dbReference>
<feature type="domain" description="HTH tetR-type" evidence="3">
    <location>
        <begin position="20"/>
        <end position="80"/>
    </location>
</feature>
<dbReference type="Proteomes" id="UP000291301">
    <property type="component" value="Unassembled WGS sequence"/>
</dbReference>
<feature type="DNA-binding region" description="H-T-H motif" evidence="2">
    <location>
        <begin position="43"/>
        <end position="62"/>
    </location>
</feature>
<dbReference type="InterPro" id="IPR009057">
    <property type="entry name" value="Homeodomain-like_sf"/>
</dbReference>
<dbReference type="Gene3D" id="1.10.10.60">
    <property type="entry name" value="Homeodomain-like"/>
    <property type="match status" value="1"/>
</dbReference>
<keyword evidence="1 2" id="KW-0238">DNA-binding</keyword>
<evidence type="ECO:0000256" key="2">
    <source>
        <dbReference type="PROSITE-ProRule" id="PRU00335"/>
    </source>
</evidence>
<accession>A0A4R0PC91</accession>
<dbReference type="GO" id="GO:0003677">
    <property type="term" value="F:DNA binding"/>
    <property type="evidence" value="ECO:0007669"/>
    <property type="project" value="UniProtKB-UniRule"/>
</dbReference>
<evidence type="ECO:0000313" key="5">
    <source>
        <dbReference type="Proteomes" id="UP000291301"/>
    </source>
</evidence>
<comment type="caution">
    <text evidence="4">The sequence shown here is derived from an EMBL/GenBank/DDBJ whole genome shotgun (WGS) entry which is preliminary data.</text>
</comment>
<dbReference type="Pfam" id="PF00440">
    <property type="entry name" value="TetR_N"/>
    <property type="match status" value="1"/>
</dbReference>
<proteinExistence type="predicted"/>
<evidence type="ECO:0000313" key="4">
    <source>
        <dbReference type="EMBL" id="TCD14886.1"/>
    </source>
</evidence>
<organism evidence="4 5">
    <name type="scientific">Oricola cellulosilytica</name>
    <dbReference type="NCBI Taxonomy" id="1429082"/>
    <lineage>
        <taxon>Bacteria</taxon>
        <taxon>Pseudomonadati</taxon>
        <taxon>Pseudomonadota</taxon>
        <taxon>Alphaproteobacteria</taxon>
        <taxon>Hyphomicrobiales</taxon>
        <taxon>Ahrensiaceae</taxon>
        <taxon>Oricola</taxon>
    </lineage>
</organism>
<evidence type="ECO:0000259" key="3">
    <source>
        <dbReference type="PROSITE" id="PS50977"/>
    </source>
</evidence>
<sequence>MNQTKRKDAKASKPLSRIQEANRKAILDAALDVFATSGFRGATIDAIAARTGMSKPNLLYYFKSKQQIYQQVLEQTLEDWLAPFEAIDPEGDPVEELRRYITAKLEMSSKRPEASKLFANEILHGAPVVGSFLETTLKDLVTEKTKVIRHWVGEGKLAPIDPYHLIFMIWATTQHYADFDIQIRAVAGSQAGRPGFSEQAAQAVLTIILNGIKPR</sequence>
<dbReference type="SUPFAM" id="SSF48498">
    <property type="entry name" value="Tetracyclin repressor-like, C-terminal domain"/>
    <property type="match status" value="1"/>
</dbReference>
<dbReference type="PROSITE" id="PS50977">
    <property type="entry name" value="HTH_TETR_2"/>
    <property type="match status" value="1"/>
</dbReference>
<dbReference type="InterPro" id="IPR013573">
    <property type="entry name" value="Tscrpt_reg_YcdC_C"/>
</dbReference>
<keyword evidence="5" id="KW-1185">Reference proteome</keyword>
<gene>
    <name evidence="4" type="ORF">E0D97_04830</name>
</gene>
<dbReference type="Gene3D" id="1.10.357.10">
    <property type="entry name" value="Tetracycline Repressor, domain 2"/>
    <property type="match status" value="1"/>
</dbReference>
<name>A0A4R0PC91_9HYPH</name>
<dbReference type="InterPro" id="IPR001647">
    <property type="entry name" value="HTH_TetR"/>
</dbReference>
<dbReference type="SUPFAM" id="SSF46689">
    <property type="entry name" value="Homeodomain-like"/>
    <property type="match status" value="1"/>
</dbReference>
<dbReference type="PANTHER" id="PTHR30328:SF54">
    <property type="entry name" value="HTH-TYPE TRANSCRIPTIONAL REPRESSOR SCO4008"/>
    <property type="match status" value="1"/>
</dbReference>
<dbReference type="GO" id="GO:0045892">
    <property type="term" value="P:negative regulation of DNA-templated transcription"/>
    <property type="evidence" value="ECO:0007669"/>
    <property type="project" value="InterPro"/>
</dbReference>
<dbReference type="InterPro" id="IPR036271">
    <property type="entry name" value="Tet_transcr_reg_TetR-rel_C_sf"/>
</dbReference>
<dbReference type="OrthoDB" id="2356263at2"/>
<dbReference type="InterPro" id="IPR050109">
    <property type="entry name" value="HTH-type_TetR-like_transc_reg"/>
</dbReference>
<dbReference type="Pfam" id="PF08362">
    <property type="entry name" value="TetR_C_3"/>
    <property type="match status" value="1"/>
</dbReference>
<dbReference type="PRINTS" id="PR00455">
    <property type="entry name" value="HTHTETR"/>
</dbReference>
<dbReference type="RefSeq" id="WP_131566051.1">
    <property type="nucleotide sequence ID" value="NZ_JAINFK010000003.1"/>
</dbReference>
<protein>
    <submittedName>
        <fullName evidence="4">TetR family transcriptional regulator</fullName>
    </submittedName>
</protein>